<feature type="compositionally biased region" description="Basic residues" evidence="2">
    <location>
        <begin position="1061"/>
        <end position="1076"/>
    </location>
</feature>
<feature type="region of interest" description="Disordered" evidence="2">
    <location>
        <begin position="1058"/>
        <end position="1097"/>
    </location>
</feature>
<feature type="region of interest" description="Disordered" evidence="2">
    <location>
        <begin position="1250"/>
        <end position="1270"/>
    </location>
</feature>
<name>A0A0V0QQQ6_PSEPJ</name>
<comment type="caution">
    <text evidence="3">The sequence shown here is derived from an EMBL/GenBank/DDBJ whole genome shotgun (WGS) entry which is preliminary data.</text>
</comment>
<gene>
    <name evidence="3" type="ORF">PPERSA_04442</name>
</gene>
<dbReference type="OMA" id="HVFYHYL"/>
<feature type="compositionally biased region" description="Polar residues" evidence="2">
    <location>
        <begin position="1"/>
        <end position="42"/>
    </location>
</feature>
<reference evidence="3 4" key="1">
    <citation type="journal article" date="2015" name="Sci. Rep.">
        <title>Genome of the facultative scuticociliatosis pathogen Pseudocohnilembus persalinus provides insight into its virulence through horizontal gene transfer.</title>
        <authorList>
            <person name="Xiong J."/>
            <person name="Wang G."/>
            <person name="Cheng J."/>
            <person name="Tian M."/>
            <person name="Pan X."/>
            <person name="Warren A."/>
            <person name="Jiang C."/>
            <person name="Yuan D."/>
            <person name="Miao W."/>
        </authorList>
    </citation>
    <scope>NUCLEOTIDE SEQUENCE [LARGE SCALE GENOMIC DNA]</scope>
    <source>
        <strain evidence="3">36N120E</strain>
    </source>
</reference>
<evidence type="ECO:0000313" key="4">
    <source>
        <dbReference type="Proteomes" id="UP000054937"/>
    </source>
</evidence>
<feature type="compositionally biased region" description="Low complexity" evidence="2">
    <location>
        <begin position="981"/>
        <end position="997"/>
    </location>
</feature>
<evidence type="ECO:0000256" key="1">
    <source>
        <dbReference type="SAM" id="Coils"/>
    </source>
</evidence>
<feature type="compositionally biased region" description="Basic and acidic residues" evidence="2">
    <location>
        <begin position="46"/>
        <end position="62"/>
    </location>
</feature>
<feature type="coiled-coil region" evidence="1">
    <location>
        <begin position="1304"/>
        <end position="1338"/>
    </location>
</feature>
<dbReference type="InParanoid" id="A0A0V0QQQ6"/>
<evidence type="ECO:0000313" key="3">
    <source>
        <dbReference type="EMBL" id="KRX04627.1"/>
    </source>
</evidence>
<dbReference type="EMBL" id="LDAU01000114">
    <property type="protein sequence ID" value="KRX04627.1"/>
    <property type="molecule type" value="Genomic_DNA"/>
</dbReference>
<feature type="region of interest" description="Disordered" evidence="2">
    <location>
        <begin position="1"/>
        <end position="62"/>
    </location>
</feature>
<proteinExistence type="predicted"/>
<organism evidence="3 4">
    <name type="scientific">Pseudocohnilembus persalinus</name>
    <name type="common">Ciliate</name>
    <dbReference type="NCBI Taxonomy" id="266149"/>
    <lineage>
        <taxon>Eukaryota</taxon>
        <taxon>Sar</taxon>
        <taxon>Alveolata</taxon>
        <taxon>Ciliophora</taxon>
        <taxon>Intramacronucleata</taxon>
        <taxon>Oligohymenophorea</taxon>
        <taxon>Scuticociliatia</taxon>
        <taxon>Philasterida</taxon>
        <taxon>Pseudocohnilembidae</taxon>
        <taxon>Pseudocohnilembus</taxon>
    </lineage>
</organism>
<dbReference type="Proteomes" id="UP000054937">
    <property type="component" value="Unassembled WGS sequence"/>
</dbReference>
<sequence length="1349" mass="160957">MVQVQNSESTDHTNFSHQNTVSTDQFSPQEISKTSPKSFQITNKLKNNDKQNQKNLQKKNEGQKNILKSQDLIFENINIQQKPKLNFQKEIVVDAIQNNKNSNLKIDNNQIESQQIKVELGKKNCNYFNSINCSSQLKGNLLFQNPQNGKSYNNNYNNMEELQIKLNKIQKPKLKVVTNNSPQCAQNNINNIIFQPEHYRKYQKNDKNKKLLDFENNQTYFNKQNFNQNQQKKKGSISQRFNNLKYQVPSQKSLIHKKSTSQTDSEKSIDNKIEQKYQQQDTQHKISIYNLQLQKKQNSDIQQQNTITNNKINQFQEKDNKIQNEQFKRNNNLQNRKNESNQNVQNNNILTNFPQYRMNHSLQHIKRENSYQNRKSTHSLVTNNQQIQQIQQIQNLQLLSSSNYNNASFMNQKQNENQITNRSINNLSTSRSRKNIKTLIMQMNKQKRNENLNQNLIFQDQNDISHENQFQNQNQNQNQIKSQNGLRTFFEKNQQEQQEKDQASKQQCERLLQKNKKYLKFRKSDNTLISNLMYRNIKNSSSNDLMEQQIKQRVKENKPVSELQFKLQEERQMLQIIKNDLPDDIKQNMKQQKKLNIRQKNKNYGQNILHKNSRSVQFENSYNYTLFSEYSISNSHYNNNVLNFDENINNNTNIMNQNTQLEPLDKNGFFISQKNDFNNENFKNIKIQNQQPKTFQFQFNNDKNGQILVPNGQKKLQNFYYSFEEKINSDKNLSINNNQRRSTLENDNINKKNKFNFDGQKKALKNLEFEDEINLLPINNNFKRKNIKNRTIQEDQQQLIMCQSQNQQNINNQFTRNNDNLNTYFPNSYWDFNNETQTQVKLNDKIKQNQNIIDNGAQYKIQNKKINQIKTERSISPSMKYMYSYKNQANFNNTQRYMRYLKNQQYDTNFDSKNIQNQEQKIKKDIQNGFKDKNKDMSIQTQTQRWATNQQFLEKLKEKITEKNEIKKMEKQRKIEKYNEKQSQQNQNIINNQNVTNVNNEKQQEKLQINVFDSIQTQISQPVDDEFKNQYFNYQQFFIDQTRDQKQKLNEQIYGIEKTKKQQKSSKQQKIKKQKNNNKTQIGNFQNQNIECDKQDDNQYSDSDLDLDLQLTSLFILKSSFQNTSSNNSNKIKKPQNFIKQNKKITTNSGKKDKISTFGSSQKKKSGKKLYQNLSSQEQISNFNDQQFLNEINYENSLNNRKLQICHQFSGKKSSGKKSKILFRYSPKKKRQNYGNIMEKNRLIQRIFKKNSQQKKNNEKEQLQSETQPNEHFKVNISQWQENLFDQTYQNNASKINGLSIKKNEFLKKQKSKIQNELQNIYNQKSTVQKQKENLKNQKKLQFNDFIKF</sequence>
<feature type="region of interest" description="Disordered" evidence="2">
    <location>
        <begin position="978"/>
        <end position="997"/>
    </location>
</feature>
<keyword evidence="1" id="KW-0175">Coiled coil</keyword>
<protein>
    <submittedName>
        <fullName evidence="3">Uncharacterized protein</fullName>
    </submittedName>
</protein>
<feature type="region of interest" description="Disordered" evidence="2">
    <location>
        <begin position="248"/>
        <end position="270"/>
    </location>
</feature>
<evidence type="ECO:0000256" key="2">
    <source>
        <dbReference type="SAM" id="MobiDB-lite"/>
    </source>
</evidence>
<keyword evidence="4" id="KW-1185">Reference proteome</keyword>
<feature type="compositionally biased region" description="Basic and acidic residues" evidence="2">
    <location>
        <begin position="1256"/>
        <end position="1270"/>
    </location>
</feature>
<accession>A0A0V0QQQ6</accession>